<evidence type="ECO:0000256" key="1">
    <source>
        <dbReference type="ARBA" id="ARBA00022750"/>
    </source>
</evidence>
<feature type="compositionally biased region" description="Polar residues" evidence="2">
    <location>
        <begin position="776"/>
        <end position="785"/>
    </location>
</feature>
<reference evidence="5" key="1">
    <citation type="submission" date="2024-06" db="EMBL/GenBank/DDBJ databases">
        <title>Multi-omics analyses provide insights into the biosynthesis of the anticancer antibiotic pleurotin in Hohenbuehelia grisea.</title>
        <authorList>
            <person name="Weaver J.A."/>
            <person name="Alberti F."/>
        </authorList>
    </citation>
    <scope>NUCLEOTIDE SEQUENCE [LARGE SCALE GENOMIC DNA]</scope>
    <source>
        <strain evidence="5">T-177</strain>
    </source>
</reference>
<organism evidence="4 5">
    <name type="scientific">Hohenbuehelia grisea</name>
    <dbReference type="NCBI Taxonomy" id="104357"/>
    <lineage>
        <taxon>Eukaryota</taxon>
        <taxon>Fungi</taxon>
        <taxon>Dikarya</taxon>
        <taxon>Basidiomycota</taxon>
        <taxon>Agaricomycotina</taxon>
        <taxon>Agaricomycetes</taxon>
        <taxon>Agaricomycetidae</taxon>
        <taxon>Agaricales</taxon>
        <taxon>Pleurotineae</taxon>
        <taxon>Pleurotaceae</taxon>
        <taxon>Hohenbuehelia</taxon>
    </lineage>
</organism>
<evidence type="ECO:0000313" key="4">
    <source>
        <dbReference type="EMBL" id="KAL0946057.1"/>
    </source>
</evidence>
<dbReference type="Pfam" id="PF09668">
    <property type="entry name" value="Asp_protease"/>
    <property type="match status" value="1"/>
</dbReference>
<feature type="region of interest" description="Disordered" evidence="2">
    <location>
        <begin position="1038"/>
        <end position="1112"/>
    </location>
</feature>
<gene>
    <name evidence="4" type="ORF">HGRIS_012330</name>
</gene>
<feature type="region of interest" description="Disordered" evidence="2">
    <location>
        <begin position="635"/>
        <end position="679"/>
    </location>
</feature>
<sequence length="1213" mass="137662">MLRFYDLTTLYDFTTSQHLPYAEFPHFLHIPTPCFFVLTRLVDLPKGPKNDNSDQPRVAYELRNDNLEPTARELQFTTPPTMTGAENPQAVSPQDTPQQSPRQRPPHFDTFPHPENFQPNYYRHGYGSVNPLNMFVSTAPPAFQALQRSVVDMPVPGTRLAPKRFRGSHNKVHRFIKHLEALFAQNNVTQSQDKCESITQYCSSNVCSFIEALPSYSERSWTGLKDDLLRFYDADLAKQRYQLRDLRQFIKESKKSTKIHNLSKWKKYCQQFIRIGGFLLSHGKITSDEHAAYFWQGIPKDLRRTLKQRILARNPDQDMSEPFKVEAICRSAEAYFQRDKFLSIVIDSDSSDEDSEDSTNSETSDEDSESDGNTSDYDSDDDRRKKKKKKDSKKHSDKKKKTNKKTRSRHHSSAPVPESDVEYPSTQHSAHERRRRQAEVEELIQQLNSMSISNPAYRLLYFKALKLDKSITDYVKSPLQEPFPQPTNAYYSQSPQVPSMITPPAAPMQPVQMAMPAPAQMGDRSCFGCGELGHPIRFCQAIQELLQNKVIIRNMNTNQLTLPDGSRIPRYMGEPMVQTLKRLGSQRLVNPKSFQAALVTVGERQTDYWTLDEDEGQYANVSYYPSYWGGMVDNGYIEYPSEPDAEEEPSHEEEEDTDSMPELQSISDSSSDESTDTDDDGVYAVRVMNGFNCPPYEAQKAQPQWAMPAERATKEITRNRRQVIDHILMPPVPGTSQRRDKRPVKPAPPPQEPQLVTPSKPAVQTPPSQPRPAQTRAKTQDQVRYQQPQPKVQPVPQPRSFDARPVRRPQYAPTQPQPVIRDVPMRDPPAEQIHQTKHATKKPYEPLPASSAPKPPPTSKDHPDAPVAPKPGPESELMEKILNLEVPLRLHQLFGTSRDLRTQMTNALKLRRRKASQDVVLPVAGTVMPVPQDEEPFQSKSSKQGPLIKLSLVINGVTVRAIIDTGAQVSIVRGEVARKAIRQPIDTSKSMKMGDVNGGVGKVIGLIPDVILQIGSLITCTTLYVSDMMPFDLLLGRPWQKDNRDQPSRHSRDPGHQHRRTNDPPSPNEASSSTHDTRDTEDTDITRFHDIIIRDTQTTAPDPDPDKPYHMGDLDFHPPSMLCKNCLHSIDITVIQDLYTSLINETTRRTAVHPICQECIGYLKAEHLHDLQKAVIAEILDRRFDQKHGQLAPKSIQDDRHLGIVSDSEWMGA</sequence>
<feature type="domain" description="Aspartic peptidase DDI1-type" evidence="3">
    <location>
        <begin position="950"/>
        <end position="1036"/>
    </location>
</feature>
<dbReference type="SUPFAM" id="SSF50630">
    <property type="entry name" value="Acid proteases"/>
    <property type="match status" value="1"/>
</dbReference>
<dbReference type="InterPro" id="IPR001969">
    <property type="entry name" value="Aspartic_peptidase_AS"/>
</dbReference>
<dbReference type="EMBL" id="JASNQZ010000015">
    <property type="protein sequence ID" value="KAL0946057.1"/>
    <property type="molecule type" value="Genomic_DNA"/>
</dbReference>
<proteinExistence type="predicted"/>
<feature type="region of interest" description="Disordered" evidence="2">
    <location>
        <begin position="77"/>
        <end position="114"/>
    </location>
</feature>
<keyword evidence="1" id="KW-0378">Hydrolase</keyword>
<dbReference type="PANTHER" id="PTHR24216">
    <property type="entry name" value="PAXILLIN-RELATED"/>
    <property type="match status" value="1"/>
</dbReference>
<accession>A0ABR3IS01</accession>
<name>A0ABR3IS01_9AGAR</name>
<dbReference type="Proteomes" id="UP001556367">
    <property type="component" value="Unassembled WGS sequence"/>
</dbReference>
<feature type="compositionally biased region" description="Basic and acidic residues" evidence="2">
    <location>
        <begin position="1039"/>
        <end position="1062"/>
    </location>
</feature>
<keyword evidence="1" id="KW-0645">Protease</keyword>
<feature type="region of interest" description="Disordered" evidence="2">
    <location>
        <begin position="719"/>
        <end position="874"/>
    </location>
</feature>
<keyword evidence="5" id="KW-1185">Reference proteome</keyword>
<comment type="caution">
    <text evidence="4">The sequence shown here is derived from an EMBL/GenBank/DDBJ whole genome shotgun (WGS) entry which is preliminary data.</text>
</comment>
<evidence type="ECO:0000256" key="2">
    <source>
        <dbReference type="SAM" id="MobiDB-lite"/>
    </source>
</evidence>
<feature type="compositionally biased region" description="Polar residues" evidence="2">
    <location>
        <begin position="77"/>
        <end position="102"/>
    </location>
</feature>
<dbReference type="InterPro" id="IPR019103">
    <property type="entry name" value="Peptidase_aspartic_DDI1-type"/>
</dbReference>
<feature type="compositionally biased region" description="Acidic residues" evidence="2">
    <location>
        <begin position="670"/>
        <end position="679"/>
    </location>
</feature>
<evidence type="ECO:0000259" key="3">
    <source>
        <dbReference type="Pfam" id="PF09668"/>
    </source>
</evidence>
<dbReference type="Gene3D" id="2.40.70.10">
    <property type="entry name" value="Acid Proteases"/>
    <property type="match status" value="1"/>
</dbReference>
<evidence type="ECO:0000313" key="5">
    <source>
        <dbReference type="Proteomes" id="UP001556367"/>
    </source>
</evidence>
<dbReference type="InterPro" id="IPR021109">
    <property type="entry name" value="Peptidase_aspartic_dom_sf"/>
</dbReference>
<protein>
    <recommendedName>
        <fullName evidence="3">Aspartic peptidase DDI1-type domain-containing protein</fullName>
    </recommendedName>
</protein>
<feature type="compositionally biased region" description="Acidic residues" evidence="2">
    <location>
        <begin position="349"/>
        <end position="370"/>
    </location>
</feature>
<feature type="compositionally biased region" description="Acidic residues" evidence="2">
    <location>
        <begin position="641"/>
        <end position="659"/>
    </location>
</feature>
<dbReference type="CDD" id="cd00303">
    <property type="entry name" value="retropepsin_like"/>
    <property type="match status" value="1"/>
</dbReference>
<feature type="compositionally biased region" description="Basic and acidic residues" evidence="2">
    <location>
        <begin position="1075"/>
        <end position="1093"/>
    </location>
</feature>
<keyword evidence="1" id="KW-0064">Aspartyl protease</keyword>
<feature type="compositionally biased region" description="Basic residues" evidence="2">
    <location>
        <begin position="384"/>
        <end position="412"/>
    </location>
</feature>
<feature type="region of interest" description="Disordered" evidence="2">
    <location>
        <begin position="347"/>
        <end position="437"/>
    </location>
</feature>
<dbReference type="PROSITE" id="PS00141">
    <property type="entry name" value="ASP_PROTEASE"/>
    <property type="match status" value="1"/>
</dbReference>